<feature type="region of interest" description="Disordered" evidence="11">
    <location>
        <begin position="1"/>
        <end position="68"/>
    </location>
</feature>
<comment type="similarity">
    <text evidence="2 10">Belongs to the class VI-like SAM-binding methyltransferase superfamily. Isoprenylcysteine carboxyl methyltransferase family.</text>
</comment>
<dbReference type="EC" id="2.1.1.100" evidence="3 10"/>
<evidence type="ECO:0000256" key="8">
    <source>
        <dbReference type="ARBA" id="ARBA00022989"/>
    </source>
</evidence>
<evidence type="ECO:0000313" key="12">
    <source>
        <dbReference type="EMBL" id="KAK0389131.1"/>
    </source>
</evidence>
<gene>
    <name evidence="12" type="ORF">NLU13_2706</name>
</gene>
<dbReference type="Gene3D" id="1.20.120.1630">
    <property type="match status" value="1"/>
</dbReference>
<keyword evidence="7 10" id="KW-0812">Transmembrane</keyword>
<dbReference type="AlphaFoldDB" id="A0AA39L930"/>
<dbReference type="GO" id="GO:0004671">
    <property type="term" value="F:protein C-terminal S-isoprenylcysteine carboxyl O-methyltransferase activity"/>
    <property type="evidence" value="ECO:0007669"/>
    <property type="project" value="UniProtKB-EC"/>
</dbReference>
<evidence type="ECO:0000256" key="5">
    <source>
        <dbReference type="ARBA" id="ARBA00022679"/>
    </source>
</evidence>
<dbReference type="PANTHER" id="PTHR12714:SF9">
    <property type="entry name" value="PROTEIN-S-ISOPRENYLCYSTEINE O-METHYLTRANSFERASE"/>
    <property type="match status" value="1"/>
</dbReference>
<reference evidence="12" key="1">
    <citation type="submission" date="2022-10" db="EMBL/GenBank/DDBJ databases">
        <title>Determination and structural analysis of whole genome sequence of Sarocladium strictum F4-1.</title>
        <authorList>
            <person name="Hu L."/>
            <person name="Jiang Y."/>
        </authorList>
    </citation>
    <scope>NUCLEOTIDE SEQUENCE</scope>
    <source>
        <strain evidence="12">F4-1</strain>
    </source>
</reference>
<feature type="transmembrane region" description="Helical" evidence="10">
    <location>
        <begin position="90"/>
        <end position="113"/>
    </location>
</feature>
<comment type="subcellular location">
    <subcellularLocation>
        <location evidence="10">Endoplasmic reticulum membrane</location>
        <topology evidence="10">Multi-pass membrane protein</topology>
    </subcellularLocation>
    <subcellularLocation>
        <location evidence="1">Membrane</location>
        <topology evidence="1">Multi-pass membrane protein</topology>
    </subcellularLocation>
</comment>
<dbReference type="GO" id="GO:0005789">
    <property type="term" value="C:endoplasmic reticulum membrane"/>
    <property type="evidence" value="ECO:0007669"/>
    <property type="project" value="UniProtKB-SubCell"/>
</dbReference>
<keyword evidence="4 10" id="KW-0489">Methyltransferase</keyword>
<keyword evidence="5" id="KW-0808">Transferase</keyword>
<feature type="transmembrane region" description="Helical" evidence="10">
    <location>
        <begin position="195"/>
        <end position="215"/>
    </location>
</feature>
<organism evidence="12 13">
    <name type="scientific">Sarocladium strictum</name>
    <name type="common">Black bundle disease fungus</name>
    <name type="synonym">Acremonium strictum</name>
    <dbReference type="NCBI Taxonomy" id="5046"/>
    <lineage>
        <taxon>Eukaryota</taxon>
        <taxon>Fungi</taxon>
        <taxon>Dikarya</taxon>
        <taxon>Ascomycota</taxon>
        <taxon>Pezizomycotina</taxon>
        <taxon>Sordariomycetes</taxon>
        <taxon>Hypocreomycetidae</taxon>
        <taxon>Hypocreales</taxon>
        <taxon>Sarocladiaceae</taxon>
        <taxon>Sarocladium</taxon>
    </lineage>
</organism>
<evidence type="ECO:0000256" key="4">
    <source>
        <dbReference type="ARBA" id="ARBA00022603"/>
    </source>
</evidence>
<evidence type="ECO:0000313" key="13">
    <source>
        <dbReference type="Proteomes" id="UP001175261"/>
    </source>
</evidence>
<dbReference type="GO" id="GO:0032259">
    <property type="term" value="P:methylation"/>
    <property type="evidence" value="ECO:0007669"/>
    <property type="project" value="UniProtKB-KW"/>
</dbReference>
<name>A0AA39L930_SARSR</name>
<dbReference type="EMBL" id="JAPDFR010000002">
    <property type="protein sequence ID" value="KAK0389131.1"/>
    <property type="molecule type" value="Genomic_DNA"/>
</dbReference>
<evidence type="ECO:0000256" key="6">
    <source>
        <dbReference type="ARBA" id="ARBA00022691"/>
    </source>
</evidence>
<feature type="transmembrane region" description="Helical" evidence="10">
    <location>
        <begin position="125"/>
        <end position="143"/>
    </location>
</feature>
<dbReference type="InterPro" id="IPR025770">
    <property type="entry name" value="PPMT_MeTrfase"/>
</dbReference>
<dbReference type="Pfam" id="PF04140">
    <property type="entry name" value="ICMT"/>
    <property type="match status" value="1"/>
</dbReference>
<keyword evidence="9 10" id="KW-0472">Membrane</keyword>
<evidence type="ECO:0000256" key="3">
    <source>
        <dbReference type="ARBA" id="ARBA00012151"/>
    </source>
</evidence>
<dbReference type="PANTHER" id="PTHR12714">
    <property type="entry name" value="PROTEIN-S ISOPRENYLCYSTEINE O-METHYLTRANSFERASE"/>
    <property type="match status" value="1"/>
</dbReference>
<keyword evidence="13" id="KW-1185">Reference proteome</keyword>
<dbReference type="InterPro" id="IPR007269">
    <property type="entry name" value="ICMT_MeTrfase"/>
</dbReference>
<evidence type="ECO:0000256" key="2">
    <source>
        <dbReference type="ARBA" id="ARBA00009140"/>
    </source>
</evidence>
<evidence type="ECO:0000256" key="10">
    <source>
        <dbReference type="RuleBase" id="RU362022"/>
    </source>
</evidence>
<feature type="transmembrane region" description="Helical" evidence="10">
    <location>
        <begin position="254"/>
        <end position="282"/>
    </location>
</feature>
<feature type="compositionally biased region" description="Low complexity" evidence="11">
    <location>
        <begin position="29"/>
        <end position="68"/>
    </location>
</feature>
<proteinExistence type="inferred from homology"/>
<comment type="catalytic activity">
    <reaction evidence="10">
        <text>[protein]-C-terminal S-[(2E,6E)-farnesyl]-L-cysteine + S-adenosyl-L-methionine = [protein]-C-terminal S-[(2E,6E)-farnesyl]-L-cysteine methyl ester + S-adenosyl-L-homocysteine</text>
        <dbReference type="Rhea" id="RHEA:21672"/>
        <dbReference type="Rhea" id="RHEA-COMP:12125"/>
        <dbReference type="Rhea" id="RHEA-COMP:12126"/>
        <dbReference type="ChEBI" id="CHEBI:57856"/>
        <dbReference type="ChEBI" id="CHEBI:59789"/>
        <dbReference type="ChEBI" id="CHEBI:90510"/>
        <dbReference type="ChEBI" id="CHEBI:90511"/>
        <dbReference type="EC" id="2.1.1.100"/>
    </reaction>
</comment>
<evidence type="ECO:0000256" key="1">
    <source>
        <dbReference type="ARBA" id="ARBA00004141"/>
    </source>
</evidence>
<evidence type="ECO:0000256" key="9">
    <source>
        <dbReference type="ARBA" id="ARBA00023136"/>
    </source>
</evidence>
<evidence type="ECO:0000256" key="11">
    <source>
        <dbReference type="SAM" id="MobiDB-lite"/>
    </source>
</evidence>
<keyword evidence="8 10" id="KW-1133">Transmembrane helix</keyword>
<protein>
    <recommendedName>
        <fullName evidence="3 10">Protein-S-isoprenylcysteine O-methyltransferase</fullName>
        <ecNumber evidence="3 10">2.1.1.100</ecNumber>
    </recommendedName>
</protein>
<keyword evidence="10" id="KW-0256">Endoplasmic reticulum</keyword>
<keyword evidence="6 10" id="KW-0949">S-adenosyl-L-methionine</keyword>
<dbReference type="Proteomes" id="UP001175261">
    <property type="component" value="Unassembled WGS sequence"/>
</dbReference>
<accession>A0AA39L930</accession>
<feature type="transmembrane region" description="Helical" evidence="10">
    <location>
        <begin position="163"/>
        <end position="183"/>
    </location>
</feature>
<comment type="caution">
    <text evidence="12">The sequence shown here is derived from an EMBL/GenBank/DDBJ whole genome shotgun (WGS) entry which is preliminary data.</text>
</comment>
<sequence>MPSRLDNTGGPARAEFTPSARDPVALNGASSSAPSSRWDPSRNTTTTTTTAAAAARSYSPSSSRTSSPTASDIINLAPFFPHGEKSLAGIAIRAFCLGAALMLSFLLVIYINFISPTPHPIWRAPFFLGTLSLFHFLEFWVTAQRNTPVANIDSFLLTQNWPSYAIAHSLAFLETIGVSLFFPNRNWSPFGIPQSLYIVAGIILIIVGQAVRTIAMYQAGASFNHQVQQRRAATHTLVTRGVYSFVRHPSYFGFFWWGLGTQLVLGNLFCFCAYAAVLWVFFRDRIEHEEDKLVDFFGQDYQRYRKRVPTRIPFIS</sequence>
<dbReference type="PROSITE" id="PS51564">
    <property type="entry name" value="SAM_ICMT"/>
    <property type="match status" value="1"/>
</dbReference>
<evidence type="ECO:0000256" key="7">
    <source>
        <dbReference type="ARBA" id="ARBA00022692"/>
    </source>
</evidence>